<comment type="caution">
    <text evidence="2">The sequence shown here is derived from an EMBL/GenBank/DDBJ whole genome shotgun (WGS) entry which is preliminary data.</text>
</comment>
<reference evidence="2" key="1">
    <citation type="journal article" date="2020" name="Stud. Mycol.">
        <title>101 Dothideomycetes genomes: a test case for predicting lifestyles and emergence of pathogens.</title>
        <authorList>
            <person name="Haridas S."/>
            <person name="Albert R."/>
            <person name="Binder M."/>
            <person name="Bloem J."/>
            <person name="Labutti K."/>
            <person name="Salamov A."/>
            <person name="Andreopoulos B."/>
            <person name="Baker S."/>
            <person name="Barry K."/>
            <person name="Bills G."/>
            <person name="Bluhm B."/>
            <person name="Cannon C."/>
            <person name="Castanera R."/>
            <person name="Culley D."/>
            <person name="Daum C."/>
            <person name="Ezra D."/>
            <person name="Gonzalez J."/>
            <person name="Henrissat B."/>
            <person name="Kuo A."/>
            <person name="Liang C."/>
            <person name="Lipzen A."/>
            <person name="Lutzoni F."/>
            <person name="Magnuson J."/>
            <person name="Mondo S."/>
            <person name="Nolan M."/>
            <person name="Ohm R."/>
            <person name="Pangilinan J."/>
            <person name="Park H.-J."/>
            <person name="Ramirez L."/>
            <person name="Alfaro M."/>
            <person name="Sun H."/>
            <person name="Tritt A."/>
            <person name="Yoshinaga Y."/>
            <person name="Zwiers L.-H."/>
            <person name="Turgeon B."/>
            <person name="Goodwin S."/>
            <person name="Spatafora J."/>
            <person name="Crous P."/>
            <person name="Grigoriev I."/>
        </authorList>
    </citation>
    <scope>NUCLEOTIDE SEQUENCE</scope>
    <source>
        <strain evidence="2">CBS 121410</strain>
    </source>
</reference>
<dbReference type="AlphaFoldDB" id="A0A9P4I030"/>
<organism evidence="2 3">
    <name type="scientific">Saccharata proteae CBS 121410</name>
    <dbReference type="NCBI Taxonomy" id="1314787"/>
    <lineage>
        <taxon>Eukaryota</taxon>
        <taxon>Fungi</taxon>
        <taxon>Dikarya</taxon>
        <taxon>Ascomycota</taxon>
        <taxon>Pezizomycotina</taxon>
        <taxon>Dothideomycetes</taxon>
        <taxon>Dothideomycetes incertae sedis</taxon>
        <taxon>Botryosphaeriales</taxon>
        <taxon>Saccharataceae</taxon>
        <taxon>Saccharata</taxon>
    </lineage>
</organism>
<evidence type="ECO:0000313" key="3">
    <source>
        <dbReference type="Proteomes" id="UP000799776"/>
    </source>
</evidence>
<proteinExistence type="predicted"/>
<evidence type="ECO:0000313" key="2">
    <source>
        <dbReference type="EMBL" id="KAF2090712.1"/>
    </source>
</evidence>
<dbReference type="OrthoDB" id="5413892at2759"/>
<evidence type="ECO:0000256" key="1">
    <source>
        <dbReference type="SAM" id="MobiDB-lite"/>
    </source>
</evidence>
<feature type="region of interest" description="Disordered" evidence="1">
    <location>
        <begin position="1"/>
        <end position="25"/>
    </location>
</feature>
<dbReference type="Proteomes" id="UP000799776">
    <property type="component" value="Unassembled WGS sequence"/>
</dbReference>
<feature type="compositionally biased region" description="Polar residues" evidence="1">
    <location>
        <begin position="1"/>
        <end position="11"/>
    </location>
</feature>
<name>A0A9P4I030_9PEZI</name>
<accession>A0A9P4I030</accession>
<keyword evidence="3" id="KW-1185">Reference proteome</keyword>
<protein>
    <submittedName>
        <fullName evidence="2">Uncharacterized protein</fullName>
    </submittedName>
</protein>
<sequence length="119" mass="12999">MSSKPSTQKASASAAMPEKDNTSAKINQIETRQKAINHNNVARVANSHLTSAADDLHVLHSLKTAKPIDRFPGTAKDIVKLSDTLVDAMLLALEEERKGTRDQKVERLRVQFGLKANPA</sequence>
<gene>
    <name evidence="2" type="ORF">K490DRAFT_53676</name>
</gene>
<dbReference type="EMBL" id="ML978712">
    <property type="protein sequence ID" value="KAF2090712.1"/>
    <property type="molecule type" value="Genomic_DNA"/>
</dbReference>